<reference evidence="1" key="1">
    <citation type="submission" date="2021-01" db="EMBL/GenBank/DDBJ databases">
        <authorList>
            <consortium name="Genoscope - CEA"/>
            <person name="William W."/>
        </authorList>
    </citation>
    <scope>NUCLEOTIDE SEQUENCE</scope>
</reference>
<keyword evidence="2" id="KW-1185">Reference proteome</keyword>
<dbReference type="OrthoDB" id="312128at2759"/>
<name>A0A8S1L6N6_9CILI</name>
<gene>
    <name evidence="1" type="ORF">PSON_ATCC_30995.1.T0150204</name>
</gene>
<evidence type="ECO:0000313" key="1">
    <source>
        <dbReference type="EMBL" id="CAD8061242.1"/>
    </source>
</evidence>
<dbReference type="Proteomes" id="UP000692954">
    <property type="component" value="Unassembled WGS sequence"/>
</dbReference>
<sequence>MKKSNLNSENYWKTLVQCINALNYNNKIGKNITQKVKNVMKAQDYKFWVNLLSQTKKEKDFYKRQFESLNLIQKFEQQNKINLNIEVKFKFPILNQKNNIEYVILEDQENKEYIIMNSDIKYYVSYFKEDNYSKITIAIIKDSQLYWGLGNIHEIEIKNDENDKKINLDKIIYFQNNFNSSFLLDQYKFYQFNLDLNSKNQFVGTVFIYDFKGNQNLIKFQVKSDHQIISHIKGFTAIKHSDSSFSLLSGCKDGNLYQQIGIKLDLVEGNSLKLSQYKKQNSQLPKGYDYPLIVQLQKNNDQKNESTRFIYFESQTRYFAVPCISEIYQVNFQLNQFDSTCRCDKFQNVSDIHLIQNYSRLFRSDQSNIKYEIINSNAIALELVVFEQNLQRNKLEDQIYSKDIKLQKNLQCNYMHFKFIFQQQQMLLMKIKINLNESSMLFQSLNDNLNQICLYDNWLEDQNIPHIFLYNSKQHIYLLYYQKDKSGLYETKYFIFQCRKNQKECMPFDEVIINDYYNCVIWIVRKYNDRKYPYLVIYNCHWMSLQEVKEEDINRRKEVYMDKVYEINRFTEEFDLMGLEIENQNNILIIFNSKFICNVPIQLLRNQNFSLFIKQLKSGILFDEIFYFDLKFSLKTAISILNLSENKIAFFYQYCIEYCIADCIDENKVLYQIEIQGKILNIKGNNNQKLQYNSNQQNRGEYLNDENQISIKQQFNYKASSSLILARLISIQMQNQFLQSLIFLEEEYQQFYAVQLQFSLKSNETVILRMIKLKQSFGNLKILTSISTNKAETLFLCDNQIEIIRSVRSLETLQ</sequence>
<organism evidence="1 2">
    <name type="scientific">Paramecium sonneborni</name>
    <dbReference type="NCBI Taxonomy" id="65129"/>
    <lineage>
        <taxon>Eukaryota</taxon>
        <taxon>Sar</taxon>
        <taxon>Alveolata</taxon>
        <taxon>Ciliophora</taxon>
        <taxon>Intramacronucleata</taxon>
        <taxon>Oligohymenophorea</taxon>
        <taxon>Peniculida</taxon>
        <taxon>Parameciidae</taxon>
        <taxon>Paramecium</taxon>
    </lineage>
</organism>
<evidence type="ECO:0000313" key="2">
    <source>
        <dbReference type="Proteomes" id="UP000692954"/>
    </source>
</evidence>
<protein>
    <submittedName>
        <fullName evidence="1">Uncharacterized protein</fullName>
    </submittedName>
</protein>
<dbReference type="EMBL" id="CAJJDN010000015">
    <property type="protein sequence ID" value="CAD8061242.1"/>
    <property type="molecule type" value="Genomic_DNA"/>
</dbReference>
<accession>A0A8S1L6N6</accession>
<comment type="caution">
    <text evidence="1">The sequence shown here is derived from an EMBL/GenBank/DDBJ whole genome shotgun (WGS) entry which is preliminary data.</text>
</comment>
<proteinExistence type="predicted"/>
<dbReference type="AlphaFoldDB" id="A0A8S1L6N6"/>